<proteinExistence type="predicted"/>
<evidence type="ECO:0000313" key="2">
    <source>
        <dbReference type="EMBL" id="OIP65864.1"/>
    </source>
</evidence>
<feature type="transmembrane region" description="Helical" evidence="1">
    <location>
        <begin position="24"/>
        <end position="45"/>
    </location>
</feature>
<dbReference type="EMBL" id="MNYX01000032">
    <property type="protein sequence ID" value="OIP65864.1"/>
    <property type="molecule type" value="Genomic_DNA"/>
</dbReference>
<keyword evidence="1" id="KW-1133">Transmembrane helix</keyword>
<evidence type="ECO:0000313" key="3">
    <source>
        <dbReference type="Proteomes" id="UP000182059"/>
    </source>
</evidence>
<protein>
    <submittedName>
        <fullName evidence="2">Uncharacterized protein</fullName>
    </submittedName>
</protein>
<gene>
    <name evidence="2" type="ORF">AUK15_01185</name>
</gene>
<comment type="caution">
    <text evidence="2">The sequence shown here is derived from an EMBL/GenBank/DDBJ whole genome shotgun (WGS) entry which is preliminary data.</text>
</comment>
<organism evidence="2 3">
    <name type="scientific">Candidatus Nomurabacteria bacterium CG2_30_43_9</name>
    <dbReference type="NCBI Taxonomy" id="1805283"/>
    <lineage>
        <taxon>Bacteria</taxon>
        <taxon>Candidatus Nomuraibacteriota</taxon>
    </lineage>
</organism>
<reference evidence="2 3" key="1">
    <citation type="journal article" date="2016" name="Environ. Microbiol.">
        <title>Genomic resolution of a cold subsurface aquifer community provides metabolic insights for novel microbes adapted to high CO concentrations.</title>
        <authorList>
            <person name="Probst A.J."/>
            <person name="Castelle C.J."/>
            <person name="Singh A."/>
            <person name="Brown C.T."/>
            <person name="Anantharaman K."/>
            <person name="Sharon I."/>
            <person name="Hug L.A."/>
            <person name="Burstein D."/>
            <person name="Emerson J.B."/>
            <person name="Thomas B.C."/>
            <person name="Banfield J.F."/>
        </authorList>
    </citation>
    <scope>NUCLEOTIDE SEQUENCE [LARGE SCALE GENOMIC DNA]</scope>
    <source>
        <strain evidence="2">CG2_30_43_9</strain>
    </source>
</reference>
<keyword evidence="1" id="KW-0812">Transmembrane</keyword>
<dbReference type="Proteomes" id="UP000182059">
    <property type="component" value="Unassembled WGS sequence"/>
</dbReference>
<dbReference type="InterPro" id="IPR013783">
    <property type="entry name" value="Ig-like_fold"/>
</dbReference>
<keyword evidence="1" id="KW-0472">Membrane</keyword>
<dbReference type="Pfam" id="PF09136">
    <property type="entry name" value="Glucodextran_B"/>
    <property type="match status" value="1"/>
</dbReference>
<dbReference type="Gene3D" id="2.60.40.10">
    <property type="entry name" value="Immunoglobulins"/>
    <property type="match status" value="1"/>
</dbReference>
<name>A0A1J5GFI4_9BACT</name>
<dbReference type="AlphaFoldDB" id="A0A1J5GFI4"/>
<accession>A0A1J5GFI4</accession>
<sequence>MSDLESADSRSDIGPNTIMEGRKIIQWLIGGIGVAIVIGYSYFVLDDYVRGPRIIIESPLTGYSTTTPSIVITGRGIHTNNLSVNGTQTPVDLNGNFRAQLILAPGYNIIKVTAKDNYERTVENTLEINLITEQLTTDTATRTIDTSATTTQATSQRDT</sequence>
<evidence type="ECO:0000256" key="1">
    <source>
        <dbReference type="SAM" id="Phobius"/>
    </source>
</evidence>